<reference evidence="1" key="1">
    <citation type="journal article" date="2019" name="Sci. Rep.">
        <title>Draft genome of Tanacetum cinerariifolium, the natural source of mosquito coil.</title>
        <authorList>
            <person name="Yamashiro T."/>
            <person name="Shiraishi A."/>
            <person name="Satake H."/>
            <person name="Nakayama K."/>
        </authorList>
    </citation>
    <scope>NUCLEOTIDE SEQUENCE</scope>
</reference>
<sequence>PLADAAGRFAENTAVHLLEKSAVGRITPQPAAARFDGGSTTLSRATQVVAAAGLTNEAALLRAILDQLPDTPGAIAQADLALSVIGAEEA</sequence>
<feature type="non-terminal residue" evidence="1">
    <location>
        <position position="1"/>
    </location>
</feature>
<accession>A0A699XI97</accession>
<feature type="non-terminal residue" evidence="1">
    <location>
        <position position="90"/>
    </location>
</feature>
<dbReference type="AlphaFoldDB" id="A0A699XI97"/>
<proteinExistence type="predicted"/>
<evidence type="ECO:0000313" key="1">
    <source>
        <dbReference type="EMBL" id="GFD56611.1"/>
    </source>
</evidence>
<gene>
    <name evidence="1" type="ORF">Tci_928580</name>
</gene>
<dbReference type="EMBL" id="BKCJ011831501">
    <property type="protein sequence ID" value="GFD56611.1"/>
    <property type="molecule type" value="Genomic_DNA"/>
</dbReference>
<name>A0A699XI97_TANCI</name>
<protein>
    <submittedName>
        <fullName evidence="1">Uncharacterized protein</fullName>
    </submittedName>
</protein>
<comment type="caution">
    <text evidence="1">The sequence shown here is derived from an EMBL/GenBank/DDBJ whole genome shotgun (WGS) entry which is preliminary data.</text>
</comment>
<organism evidence="1">
    <name type="scientific">Tanacetum cinerariifolium</name>
    <name type="common">Dalmatian daisy</name>
    <name type="synonym">Chrysanthemum cinerariifolium</name>
    <dbReference type="NCBI Taxonomy" id="118510"/>
    <lineage>
        <taxon>Eukaryota</taxon>
        <taxon>Viridiplantae</taxon>
        <taxon>Streptophyta</taxon>
        <taxon>Embryophyta</taxon>
        <taxon>Tracheophyta</taxon>
        <taxon>Spermatophyta</taxon>
        <taxon>Magnoliopsida</taxon>
        <taxon>eudicotyledons</taxon>
        <taxon>Gunneridae</taxon>
        <taxon>Pentapetalae</taxon>
        <taxon>asterids</taxon>
        <taxon>campanulids</taxon>
        <taxon>Asterales</taxon>
        <taxon>Asteraceae</taxon>
        <taxon>Asteroideae</taxon>
        <taxon>Anthemideae</taxon>
        <taxon>Anthemidinae</taxon>
        <taxon>Tanacetum</taxon>
    </lineage>
</organism>